<accession>A0A4Y2I3E3</accession>
<dbReference type="EMBL" id="BGPR01002352">
    <property type="protein sequence ID" value="GBM72044.1"/>
    <property type="molecule type" value="Genomic_DNA"/>
</dbReference>
<keyword evidence="2" id="KW-1185">Reference proteome</keyword>
<dbReference type="Proteomes" id="UP000499080">
    <property type="component" value="Unassembled WGS sequence"/>
</dbReference>
<dbReference type="AlphaFoldDB" id="A0A4Y2I3E3"/>
<proteinExistence type="predicted"/>
<organism evidence="1 2">
    <name type="scientific">Araneus ventricosus</name>
    <name type="common">Orbweaver spider</name>
    <name type="synonym">Epeira ventricosa</name>
    <dbReference type="NCBI Taxonomy" id="182803"/>
    <lineage>
        <taxon>Eukaryota</taxon>
        <taxon>Metazoa</taxon>
        <taxon>Ecdysozoa</taxon>
        <taxon>Arthropoda</taxon>
        <taxon>Chelicerata</taxon>
        <taxon>Arachnida</taxon>
        <taxon>Araneae</taxon>
        <taxon>Araneomorphae</taxon>
        <taxon>Entelegynae</taxon>
        <taxon>Araneoidea</taxon>
        <taxon>Araneidae</taxon>
        <taxon>Araneus</taxon>
    </lineage>
</organism>
<evidence type="ECO:0000313" key="1">
    <source>
        <dbReference type="EMBL" id="GBM72044.1"/>
    </source>
</evidence>
<protein>
    <submittedName>
        <fullName evidence="1">Uncharacterized protein</fullName>
    </submittedName>
</protein>
<gene>
    <name evidence="1" type="ORF">AVEN_89798_1</name>
</gene>
<comment type="caution">
    <text evidence="1">The sequence shown here is derived from an EMBL/GenBank/DDBJ whole genome shotgun (WGS) entry which is preliminary data.</text>
</comment>
<evidence type="ECO:0000313" key="2">
    <source>
        <dbReference type="Proteomes" id="UP000499080"/>
    </source>
</evidence>
<reference evidence="1 2" key="1">
    <citation type="journal article" date="2019" name="Sci. Rep.">
        <title>Orb-weaving spider Araneus ventricosus genome elucidates the spidroin gene catalogue.</title>
        <authorList>
            <person name="Kono N."/>
            <person name="Nakamura H."/>
            <person name="Ohtoshi R."/>
            <person name="Moran D.A.P."/>
            <person name="Shinohara A."/>
            <person name="Yoshida Y."/>
            <person name="Fujiwara M."/>
            <person name="Mori M."/>
            <person name="Tomita M."/>
            <person name="Arakawa K."/>
        </authorList>
    </citation>
    <scope>NUCLEOTIDE SEQUENCE [LARGE SCALE GENOMIC DNA]</scope>
</reference>
<sequence>MGLEHSSFQPLRSFAKRWSGFCVGQLFTIVHHSDHSHVLDSRVLSDLKYSVNILILQMHYPNQNTVSSQTFMQPVPLSPSTPSGLRNVPFSSSLSRCPQAQLRDSKMSLFQAACPVVSKHRFGTPKCPFFRQPAPLSPSTA</sequence>
<name>A0A4Y2I3E3_ARAVE</name>